<evidence type="ECO:0000256" key="3">
    <source>
        <dbReference type="ARBA" id="ARBA00023242"/>
    </source>
</evidence>
<sequence length="87" mass="10130">TIMEMETREEFLPPRSRADLTALPTKQYLDETVVPILIQALEYLAKERPPEPINALCVYLLKYKSKFEKYCNIEPPQNKKENEDGGE</sequence>
<name>A0A8K0C845_IGNLU</name>
<evidence type="ECO:0000256" key="2">
    <source>
        <dbReference type="ARBA" id="ARBA00010849"/>
    </source>
</evidence>
<dbReference type="Gene3D" id="1.20.890.10">
    <property type="entry name" value="cAMP-dependent protein kinase regulatory subunit, dimerization-anchoring domain"/>
    <property type="match status" value="1"/>
</dbReference>
<dbReference type="GO" id="GO:0005634">
    <property type="term" value="C:nucleus"/>
    <property type="evidence" value="ECO:0007669"/>
    <property type="project" value="UniProtKB-SubCell"/>
</dbReference>
<keyword evidence="3" id="KW-0539">Nucleus</keyword>
<keyword evidence="5" id="KW-1185">Reference proteome</keyword>
<comment type="similarity">
    <text evidence="2">Belongs to the dpy-30 family.</text>
</comment>
<evidence type="ECO:0000313" key="4">
    <source>
        <dbReference type="EMBL" id="KAF2880541.1"/>
    </source>
</evidence>
<evidence type="ECO:0008006" key="6">
    <source>
        <dbReference type="Google" id="ProtNLM"/>
    </source>
</evidence>
<comment type="caution">
    <text evidence="4">The sequence shown here is derived from an EMBL/GenBank/DDBJ whole genome shotgun (WGS) entry which is preliminary data.</text>
</comment>
<accession>A0A8K0C845</accession>
<comment type="subcellular location">
    <subcellularLocation>
        <location evidence="1">Nucleus</location>
    </subcellularLocation>
</comment>
<dbReference type="InterPro" id="IPR049629">
    <property type="entry name" value="DPY30_SDC1_DD"/>
</dbReference>
<dbReference type="AlphaFoldDB" id="A0A8K0C845"/>
<dbReference type="EMBL" id="VTPC01090956">
    <property type="protein sequence ID" value="KAF2880541.1"/>
    <property type="molecule type" value="Genomic_DNA"/>
</dbReference>
<evidence type="ECO:0000313" key="5">
    <source>
        <dbReference type="Proteomes" id="UP000801492"/>
    </source>
</evidence>
<feature type="non-terminal residue" evidence="4">
    <location>
        <position position="1"/>
    </location>
</feature>
<dbReference type="CDD" id="cd22965">
    <property type="entry name" value="DD_DPY30_SDC1"/>
    <property type="match status" value="1"/>
</dbReference>
<organism evidence="4 5">
    <name type="scientific">Ignelater luminosus</name>
    <name type="common">Cucubano</name>
    <name type="synonym">Pyrophorus luminosus</name>
    <dbReference type="NCBI Taxonomy" id="2038154"/>
    <lineage>
        <taxon>Eukaryota</taxon>
        <taxon>Metazoa</taxon>
        <taxon>Ecdysozoa</taxon>
        <taxon>Arthropoda</taxon>
        <taxon>Hexapoda</taxon>
        <taxon>Insecta</taxon>
        <taxon>Pterygota</taxon>
        <taxon>Neoptera</taxon>
        <taxon>Endopterygota</taxon>
        <taxon>Coleoptera</taxon>
        <taxon>Polyphaga</taxon>
        <taxon>Elateriformia</taxon>
        <taxon>Elateroidea</taxon>
        <taxon>Elateridae</taxon>
        <taxon>Agrypninae</taxon>
        <taxon>Pyrophorini</taxon>
        <taxon>Ignelater</taxon>
    </lineage>
</organism>
<proteinExistence type="inferred from homology"/>
<evidence type="ECO:0000256" key="1">
    <source>
        <dbReference type="ARBA" id="ARBA00004123"/>
    </source>
</evidence>
<dbReference type="Pfam" id="PF05186">
    <property type="entry name" value="Dpy-30"/>
    <property type="match status" value="1"/>
</dbReference>
<dbReference type="Proteomes" id="UP000801492">
    <property type="component" value="Unassembled WGS sequence"/>
</dbReference>
<dbReference type="OrthoDB" id="417678at2759"/>
<dbReference type="InterPro" id="IPR007858">
    <property type="entry name" value="Dpy-30_motif"/>
</dbReference>
<gene>
    <name evidence="4" type="ORF">ILUMI_25628</name>
</gene>
<protein>
    <recommendedName>
        <fullName evidence="6">Dpy-30 histone methyltransferase complex regulatory subunit</fullName>
    </recommendedName>
</protein>
<reference evidence="4" key="1">
    <citation type="submission" date="2019-08" db="EMBL/GenBank/DDBJ databases">
        <title>The genome of the North American firefly Photinus pyralis.</title>
        <authorList>
            <consortium name="Photinus pyralis genome working group"/>
            <person name="Fallon T.R."/>
            <person name="Sander Lower S.E."/>
            <person name="Weng J.-K."/>
        </authorList>
    </citation>
    <scope>NUCLEOTIDE SEQUENCE</scope>
    <source>
        <strain evidence="4">TRF0915ILg1</strain>
        <tissue evidence="4">Whole body</tissue>
    </source>
</reference>